<dbReference type="Pfam" id="PF13349">
    <property type="entry name" value="DUF4097"/>
    <property type="match status" value="1"/>
</dbReference>
<dbReference type="Proteomes" id="UP000769780">
    <property type="component" value="Unassembled WGS sequence"/>
</dbReference>
<evidence type="ECO:0000259" key="2">
    <source>
        <dbReference type="Pfam" id="PF13349"/>
    </source>
</evidence>
<reference evidence="3 4" key="1">
    <citation type="submission" date="2020-07" db="EMBL/GenBank/DDBJ databases">
        <title>Fungal Genomes of the International Space Station.</title>
        <authorList>
            <person name="Seuylemezian A."/>
            <person name="Singh N.K."/>
            <person name="Wood J."/>
            <person name="Venkateswaran K."/>
        </authorList>
    </citation>
    <scope>NUCLEOTIDE SEQUENCE [LARGE SCALE GENOMIC DNA]</scope>
    <source>
        <strain evidence="3 4">PL-B2</strain>
    </source>
</reference>
<keyword evidence="1" id="KW-0472">Membrane</keyword>
<feature type="domain" description="DUF4097" evidence="2">
    <location>
        <begin position="44"/>
        <end position="286"/>
    </location>
</feature>
<keyword evidence="1" id="KW-0812">Transmembrane</keyword>
<dbReference type="EMBL" id="JACWFH010000030">
    <property type="protein sequence ID" value="MBY0098914.1"/>
    <property type="molecule type" value="Genomic_DNA"/>
</dbReference>
<dbReference type="RefSeq" id="WP_221875131.1">
    <property type="nucleotide sequence ID" value="NZ_JACWFH010000030.1"/>
</dbReference>
<accession>A0ABS7K9G6</accession>
<gene>
    <name evidence="3" type="ORF">H0185_19295</name>
</gene>
<sequence>MIKRILVIFLVITGVYLIFSNFPVFNWLGFNTANNQSAKITGKIDSIEVQTTSVPTTIIPEDRDDLTVDYDGKGTVNIDQDGDTIKVDVKGPKFNFFSFNRKADLKIFIPEDYNRNMELKVGSGTLEFSGPSKENPMELDELGINISSGKIELSHITANEIDHKGSSGSVKVDAVQANTGSFDLSSGKLNITHYSGAVDAEVSSGEMNIQIDELTGNSSAKASSGRINLDLPDDASFTLKGKTSSGTISSEFDLKDEQISKNRLEGKHGTGKYELDIKVSSGNIRLH</sequence>
<evidence type="ECO:0000256" key="1">
    <source>
        <dbReference type="SAM" id="Phobius"/>
    </source>
</evidence>
<feature type="transmembrane region" description="Helical" evidence="1">
    <location>
        <begin position="7"/>
        <end position="30"/>
    </location>
</feature>
<protein>
    <submittedName>
        <fullName evidence="3">DUF4097 family beta strand repeat protein</fullName>
    </submittedName>
</protein>
<comment type="caution">
    <text evidence="3">The sequence shown here is derived from an EMBL/GenBank/DDBJ whole genome shotgun (WGS) entry which is preliminary data.</text>
</comment>
<proteinExistence type="predicted"/>
<keyword evidence="1" id="KW-1133">Transmembrane helix</keyword>
<evidence type="ECO:0000313" key="4">
    <source>
        <dbReference type="Proteomes" id="UP000769780"/>
    </source>
</evidence>
<dbReference type="Gene3D" id="2.160.20.120">
    <property type="match status" value="1"/>
</dbReference>
<keyword evidence="4" id="KW-1185">Reference proteome</keyword>
<name>A0ABS7K9G6_9BACI</name>
<evidence type="ECO:0000313" key="3">
    <source>
        <dbReference type="EMBL" id="MBY0098914.1"/>
    </source>
</evidence>
<dbReference type="InterPro" id="IPR025164">
    <property type="entry name" value="Toastrack_DUF4097"/>
</dbReference>
<organism evidence="3 4">
    <name type="scientific">Mesobacillus maritimus</name>
    <dbReference type="NCBI Taxonomy" id="1643336"/>
    <lineage>
        <taxon>Bacteria</taxon>
        <taxon>Bacillati</taxon>
        <taxon>Bacillota</taxon>
        <taxon>Bacilli</taxon>
        <taxon>Bacillales</taxon>
        <taxon>Bacillaceae</taxon>
        <taxon>Mesobacillus</taxon>
    </lineage>
</organism>